<dbReference type="Gene3D" id="2.30.30.490">
    <property type="match status" value="1"/>
</dbReference>
<dbReference type="KEGG" id="lel:PVL30_001326"/>
<dbReference type="PANTHER" id="PTHR10763:SF23">
    <property type="entry name" value="ORIGIN RECOGNITION COMPLEX SUBUNIT 1"/>
    <property type="match status" value="1"/>
</dbReference>
<dbReference type="GeneID" id="5233698"/>
<dbReference type="InterPro" id="IPR001025">
    <property type="entry name" value="BAH_dom"/>
</dbReference>
<dbReference type="Pfam" id="PF01426">
    <property type="entry name" value="BAH"/>
    <property type="match status" value="1"/>
</dbReference>
<evidence type="ECO:0000256" key="7">
    <source>
        <dbReference type="ARBA" id="ARBA00022842"/>
    </source>
</evidence>
<evidence type="ECO:0000256" key="11">
    <source>
        <dbReference type="SAM" id="MobiDB-lite"/>
    </source>
</evidence>
<dbReference type="Pfam" id="PF17872">
    <property type="entry name" value="AAA_lid_10"/>
    <property type="match status" value="1"/>
</dbReference>
<keyword evidence="8 10" id="KW-0238">DNA-binding</keyword>
<keyword evidence="5 10" id="KW-0547">Nucleotide-binding</keyword>
<feature type="compositionally biased region" description="Acidic residues" evidence="11">
    <location>
        <begin position="235"/>
        <end position="253"/>
    </location>
</feature>
<dbReference type="GO" id="GO:0016887">
    <property type="term" value="F:ATP hydrolysis activity"/>
    <property type="evidence" value="ECO:0007669"/>
    <property type="project" value="InterPro"/>
</dbReference>
<evidence type="ECO:0000256" key="10">
    <source>
        <dbReference type="RuleBase" id="RU365058"/>
    </source>
</evidence>
<evidence type="ECO:0000256" key="9">
    <source>
        <dbReference type="ARBA" id="ARBA00023242"/>
    </source>
</evidence>
<keyword evidence="7" id="KW-0460">Magnesium</keyword>
<feature type="compositionally biased region" description="Basic and acidic residues" evidence="11">
    <location>
        <begin position="271"/>
        <end position="287"/>
    </location>
</feature>
<protein>
    <recommendedName>
        <fullName evidence="10">Origin recognition complex subunit 1</fullName>
    </recommendedName>
</protein>
<feature type="region of interest" description="Disordered" evidence="11">
    <location>
        <begin position="1"/>
        <end position="34"/>
    </location>
</feature>
<feature type="compositionally biased region" description="Low complexity" evidence="11">
    <location>
        <begin position="254"/>
        <end position="268"/>
    </location>
</feature>
<dbReference type="GO" id="GO:0003688">
    <property type="term" value="F:DNA replication origin binding"/>
    <property type="evidence" value="ECO:0007669"/>
    <property type="project" value="TreeGrafter"/>
</dbReference>
<keyword evidence="6 10" id="KW-0067">ATP-binding</keyword>
<dbReference type="Proteomes" id="UP000001996">
    <property type="component" value="Unassembled WGS sequence"/>
</dbReference>
<keyword evidence="3 10" id="KW-0235">DNA replication</keyword>
<organism evidence="13 14">
    <name type="scientific">Lodderomyces elongisporus (strain ATCC 11503 / CBS 2605 / JCM 1781 / NBRC 1676 / NRRL YB-4239)</name>
    <name type="common">Yeast</name>
    <name type="synonym">Saccharomyces elongisporus</name>
    <dbReference type="NCBI Taxonomy" id="379508"/>
    <lineage>
        <taxon>Eukaryota</taxon>
        <taxon>Fungi</taxon>
        <taxon>Dikarya</taxon>
        <taxon>Ascomycota</taxon>
        <taxon>Saccharomycotina</taxon>
        <taxon>Pichiomycetes</taxon>
        <taxon>Debaryomycetaceae</taxon>
        <taxon>Candida/Lodderomyces clade</taxon>
        <taxon>Lodderomyces</taxon>
    </lineage>
</organism>
<dbReference type="FunFam" id="3.40.50.300:FF:000199">
    <property type="entry name" value="Origin recognition complex subunit 1"/>
    <property type="match status" value="1"/>
</dbReference>
<dbReference type="InterPro" id="IPR043151">
    <property type="entry name" value="BAH_sf"/>
</dbReference>
<evidence type="ECO:0000256" key="4">
    <source>
        <dbReference type="ARBA" id="ARBA00022723"/>
    </source>
</evidence>
<dbReference type="InterPro" id="IPR050311">
    <property type="entry name" value="ORC1/CDC6"/>
</dbReference>
<dbReference type="CDD" id="cd00009">
    <property type="entry name" value="AAA"/>
    <property type="match status" value="1"/>
</dbReference>
<dbReference type="GO" id="GO:0046872">
    <property type="term" value="F:metal ion binding"/>
    <property type="evidence" value="ECO:0007669"/>
    <property type="project" value="UniProtKB-KW"/>
</dbReference>
<dbReference type="AlphaFoldDB" id="A5DVG9"/>
<dbReference type="EMBL" id="CH981525">
    <property type="protein sequence ID" value="EDK43177.1"/>
    <property type="molecule type" value="Genomic_DNA"/>
</dbReference>
<dbReference type="Pfam" id="PF21312">
    <property type="entry name" value="WHD_ORC1"/>
    <property type="match status" value="1"/>
</dbReference>
<dbReference type="Gene3D" id="3.40.50.300">
    <property type="entry name" value="P-loop containing nucleotide triphosphate hydrolases"/>
    <property type="match status" value="1"/>
</dbReference>
<dbReference type="Pfam" id="PF00004">
    <property type="entry name" value="AAA"/>
    <property type="match status" value="1"/>
</dbReference>
<dbReference type="InParanoid" id="A5DVG9"/>
<dbReference type="VEuPathDB" id="FungiDB:LELG_01355"/>
<dbReference type="InterPro" id="IPR048867">
    <property type="entry name" value="WHD_ORC1"/>
</dbReference>
<dbReference type="GO" id="GO:0033314">
    <property type="term" value="P:mitotic DNA replication checkpoint signaling"/>
    <property type="evidence" value="ECO:0007669"/>
    <property type="project" value="TreeGrafter"/>
</dbReference>
<evidence type="ECO:0000313" key="13">
    <source>
        <dbReference type="EMBL" id="EDK43177.1"/>
    </source>
</evidence>
<dbReference type="GO" id="GO:0006270">
    <property type="term" value="P:DNA replication initiation"/>
    <property type="evidence" value="ECO:0007669"/>
    <property type="project" value="TreeGrafter"/>
</dbReference>
<keyword evidence="9 10" id="KW-0539">Nucleus</keyword>
<dbReference type="SUPFAM" id="SSF52540">
    <property type="entry name" value="P-loop containing nucleoside triphosphate hydrolases"/>
    <property type="match status" value="1"/>
</dbReference>
<dbReference type="SMART" id="SM00382">
    <property type="entry name" value="AAA"/>
    <property type="match status" value="1"/>
</dbReference>
<dbReference type="OrthoDB" id="1926878at2759"/>
<dbReference type="GO" id="GO:0003682">
    <property type="term" value="F:chromatin binding"/>
    <property type="evidence" value="ECO:0007669"/>
    <property type="project" value="InterPro"/>
</dbReference>
<keyword evidence="4" id="KW-0479">Metal-binding</keyword>
<dbReference type="GO" id="GO:0005524">
    <property type="term" value="F:ATP binding"/>
    <property type="evidence" value="ECO:0007669"/>
    <property type="project" value="UniProtKB-KW"/>
</dbReference>
<dbReference type="InterPro" id="IPR003593">
    <property type="entry name" value="AAA+_ATPase"/>
</dbReference>
<comment type="subunit">
    <text evidence="10">ORC is composed of six subunits.</text>
</comment>
<dbReference type="SMART" id="SM00439">
    <property type="entry name" value="BAH"/>
    <property type="match status" value="1"/>
</dbReference>
<sequence length="805" mass="90404">MSSTITNGIKGWDYTQSSEQDGERQTRTRRRADKKSSVSDEIVLRRQLDQLEVKTGSTILVSSGDSTSIAIIKEIRFGINQFIEVFVIWFCTKDEVEQIPQDVDVVNNEIFLTPYLDEIQLGNIINKVTVLPVKDFEGIVIDESTKDTTFMCRRATNEKEKITEPFDFGDMMQNFHKNADQFVDVVKKMLFNRKKLQEQPQKQQQQQEEEKVLDEMGNKKGGAIRKQKRKHEEIESNDDAVDTPQLEEIEESDLNSLESAVVESSSSSSEEEVKLDESDASDFERESSSTLKSKTKSRTEGTRGSGRGGSRGGSRGNSRGGGRGGGPAFINRKSPLKKAKTIITAPDLEAETHSEQTPIDEIYSIVTPKKKMRIIANQSPLPSFTSPTKKGLLLDPKSEAFHQLKQKLHTSHRLDALPGREDEFMAIWANLESAINEGSGCCVYVSGVPGMGKTATIKEIIRQMTEVADMGEMRKFSFLEINGLKLLSSTAAYGMLWQHISGDRVTDSNAAVLLEEYFKNDKPKEPLVVLMDELDQVAQKQQNVMYNFFNWPTYSTSSLIVIAVANTMDLPERMLSNKISSRMGLRRIQFKGYSFHQLGDIIRHRLSSLVKHSKYKVTIVDDAIGFAARKVAGVSGDARRALNICKRAVEIAEQEFSKQELDNYAVTTQHISMAIVESVKSPLAQYIKSLPFGAKLVLAALLKRMRRSGFAEIPLGDIIEEMKNMMVMTTSNPFETDTTMHDILYAKESLSRIYNFDYVLASLVDAGLISQQNAASERKRLLMLSVSEEEVVSAMKRDNEISQYL</sequence>
<dbReference type="InterPro" id="IPR003959">
    <property type="entry name" value="ATPase_AAA_core"/>
</dbReference>
<proteinExistence type="inferred from homology"/>
<dbReference type="CDD" id="cd18139">
    <property type="entry name" value="HLD_clamp_RarA"/>
    <property type="match status" value="1"/>
</dbReference>
<dbReference type="Gene3D" id="1.10.8.60">
    <property type="match status" value="1"/>
</dbReference>
<dbReference type="OMA" id="FFNWPTY"/>
<dbReference type="HOGENOM" id="CLU_012774_1_1_1"/>
<dbReference type="PROSITE" id="PS51038">
    <property type="entry name" value="BAH"/>
    <property type="match status" value="1"/>
</dbReference>
<dbReference type="InterPro" id="IPR027417">
    <property type="entry name" value="P-loop_NTPase"/>
</dbReference>
<evidence type="ECO:0000259" key="12">
    <source>
        <dbReference type="PROSITE" id="PS51038"/>
    </source>
</evidence>
<evidence type="ECO:0000256" key="5">
    <source>
        <dbReference type="ARBA" id="ARBA00022741"/>
    </source>
</evidence>
<comment type="subcellular location">
    <subcellularLocation>
        <location evidence="1 10">Nucleus</location>
    </subcellularLocation>
</comment>
<evidence type="ECO:0000256" key="8">
    <source>
        <dbReference type="ARBA" id="ARBA00023125"/>
    </source>
</evidence>
<dbReference type="PANTHER" id="PTHR10763">
    <property type="entry name" value="CELL DIVISION CONTROL PROTEIN 6-RELATED"/>
    <property type="match status" value="1"/>
</dbReference>
<reference evidence="13 14" key="1">
    <citation type="journal article" date="2009" name="Nature">
        <title>Evolution of pathogenicity and sexual reproduction in eight Candida genomes.</title>
        <authorList>
            <person name="Butler G."/>
            <person name="Rasmussen M.D."/>
            <person name="Lin M.F."/>
            <person name="Santos M.A."/>
            <person name="Sakthikumar S."/>
            <person name="Munro C.A."/>
            <person name="Rheinbay E."/>
            <person name="Grabherr M."/>
            <person name="Forche A."/>
            <person name="Reedy J.L."/>
            <person name="Agrafioti I."/>
            <person name="Arnaud M.B."/>
            <person name="Bates S."/>
            <person name="Brown A.J."/>
            <person name="Brunke S."/>
            <person name="Costanzo M.C."/>
            <person name="Fitzpatrick D.A."/>
            <person name="de Groot P.W."/>
            <person name="Harris D."/>
            <person name="Hoyer L.L."/>
            <person name="Hube B."/>
            <person name="Klis F.M."/>
            <person name="Kodira C."/>
            <person name="Lennard N."/>
            <person name="Logue M.E."/>
            <person name="Martin R."/>
            <person name="Neiman A.M."/>
            <person name="Nikolaou E."/>
            <person name="Quail M.A."/>
            <person name="Quinn J."/>
            <person name="Santos M.C."/>
            <person name="Schmitzberger F.F."/>
            <person name="Sherlock G."/>
            <person name="Shah P."/>
            <person name="Silverstein K.A."/>
            <person name="Skrzypek M.S."/>
            <person name="Soll D."/>
            <person name="Staggs R."/>
            <person name="Stansfield I."/>
            <person name="Stumpf M.P."/>
            <person name="Sudbery P.E."/>
            <person name="Srikantha T."/>
            <person name="Zeng Q."/>
            <person name="Berman J."/>
            <person name="Berriman M."/>
            <person name="Heitman J."/>
            <person name="Gow N.A."/>
            <person name="Lorenz M.C."/>
            <person name="Birren B.W."/>
            <person name="Kellis M."/>
            <person name="Cuomo C.A."/>
        </authorList>
    </citation>
    <scope>NUCLEOTIDE SEQUENCE [LARGE SCALE GENOMIC DNA]</scope>
    <source>
        <strain evidence="14">ATCC 11503 / BCRC 21390 / CBS 2605 / JCM 1781 / NBRC 1676 / NRRL YB-4239</strain>
    </source>
</reference>
<evidence type="ECO:0000313" key="14">
    <source>
        <dbReference type="Proteomes" id="UP000001996"/>
    </source>
</evidence>
<comment type="similarity">
    <text evidence="2 10">Belongs to the ORC1 family.</text>
</comment>
<dbReference type="FunCoup" id="A5DVG9">
    <property type="interactions" value="389"/>
</dbReference>
<feature type="compositionally biased region" description="Basic and acidic residues" evidence="11">
    <location>
        <begin position="208"/>
        <end position="218"/>
    </location>
</feature>
<feature type="region of interest" description="Disordered" evidence="11">
    <location>
        <begin position="195"/>
        <end position="334"/>
    </location>
</feature>
<gene>
    <name evidence="13" type="ORF">LELG_01355</name>
</gene>
<name>A5DVG9_LODEL</name>
<feature type="domain" description="BAH" evidence="12">
    <location>
        <begin position="51"/>
        <end position="167"/>
    </location>
</feature>
<evidence type="ECO:0000256" key="1">
    <source>
        <dbReference type="ARBA" id="ARBA00004123"/>
    </source>
</evidence>
<comment type="function">
    <text evidence="10">Component of the origin recognition complex (ORC) that binds origins of replication. DNA-binding is ATP-dependent, however specific DNA sequences that define origins of replication have not been identified so far. ORC is required to assemble the pre-replication complex necessary to initiate DNA replication.</text>
</comment>
<evidence type="ECO:0000256" key="3">
    <source>
        <dbReference type="ARBA" id="ARBA00022705"/>
    </source>
</evidence>
<evidence type="ECO:0000256" key="6">
    <source>
        <dbReference type="ARBA" id="ARBA00022840"/>
    </source>
</evidence>
<dbReference type="eggNOG" id="KOG1514">
    <property type="taxonomic scope" value="Eukaryota"/>
</dbReference>
<feature type="compositionally biased region" description="Gly residues" evidence="11">
    <location>
        <begin position="303"/>
        <end position="327"/>
    </location>
</feature>
<accession>A5DVG9</accession>
<keyword evidence="14" id="KW-1185">Reference proteome</keyword>
<dbReference type="GO" id="GO:0005664">
    <property type="term" value="C:nuclear origin of replication recognition complex"/>
    <property type="evidence" value="ECO:0007669"/>
    <property type="project" value="TreeGrafter"/>
</dbReference>
<dbReference type="STRING" id="379508.A5DVG9"/>
<evidence type="ECO:0000256" key="2">
    <source>
        <dbReference type="ARBA" id="ARBA00008398"/>
    </source>
</evidence>
<dbReference type="SUPFAM" id="SSF82061">
    <property type="entry name" value="BAH domain"/>
    <property type="match status" value="1"/>
</dbReference>
<dbReference type="InterPro" id="IPR041083">
    <property type="entry name" value="AAA_lid_10"/>
</dbReference>